<organism evidence="1 2">
    <name type="scientific">Paraburkholderia edwinii</name>
    <dbReference type="NCBI Taxonomy" id="2861782"/>
    <lineage>
        <taxon>Bacteria</taxon>
        <taxon>Pseudomonadati</taxon>
        <taxon>Pseudomonadota</taxon>
        <taxon>Betaproteobacteria</taxon>
        <taxon>Burkholderiales</taxon>
        <taxon>Burkholderiaceae</taxon>
        <taxon>Paraburkholderia</taxon>
    </lineage>
</organism>
<evidence type="ECO:0000313" key="1">
    <source>
        <dbReference type="EMBL" id="QYD70119.1"/>
    </source>
</evidence>
<gene>
    <name evidence="1" type="ORF">KZJ38_07365</name>
</gene>
<evidence type="ECO:0000313" key="2">
    <source>
        <dbReference type="Proteomes" id="UP000826462"/>
    </source>
</evidence>
<reference evidence="1 2" key="1">
    <citation type="submission" date="2021-07" db="EMBL/GenBank/DDBJ databases">
        <title>Paraburkholderia edwinii protects Aspergillus sp. from phenazines by acting as a toxin sponge.</title>
        <authorList>
            <person name="Dahlstrom K.M."/>
            <person name="Newman D.K."/>
        </authorList>
    </citation>
    <scope>NUCLEOTIDE SEQUENCE [LARGE SCALE GENOMIC DNA]</scope>
    <source>
        <strain evidence="1 2">Pe01</strain>
    </source>
</reference>
<accession>A0ABX8UT11</accession>
<name>A0ABX8UT11_9BURK</name>
<dbReference type="Proteomes" id="UP000826462">
    <property type="component" value="Chromosome 1"/>
</dbReference>
<dbReference type="EMBL" id="CP080095">
    <property type="protein sequence ID" value="QYD70119.1"/>
    <property type="molecule type" value="Genomic_DNA"/>
</dbReference>
<dbReference type="RefSeq" id="WP_219799446.1">
    <property type="nucleotide sequence ID" value="NZ_CP080095.1"/>
</dbReference>
<protein>
    <submittedName>
        <fullName evidence="1">Uncharacterized protein</fullName>
    </submittedName>
</protein>
<keyword evidence="2" id="KW-1185">Reference proteome</keyword>
<proteinExistence type="predicted"/>
<sequence>MKTILNIGLARNDGEPDNGILHVVAKINQYGFIIRAGEIHEVTHAHGTERTLIAEVKYTRNEAYLPTAVYHLSQDLAQDCIAIANQSDNGVISGAIYGPKAAEWGEFDPRFFVGLSS</sequence>